<dbReference type="PANTHER" id="PTHR30474">
    <property type="entry name" value="CELL CYCLE PROTEIN"/>
    <property type="match status" value="1"/>
</dbReference>
<evidence type="ECO:0000313" key="9">
    <source>
        <dbReference type="Proteomes" id="UP000008633"/>
    </source>
</evidence>
<reference evidence="9" key="2">
    <citation type="submission" date="2011-01" db="EMBL/GenBank/DDBJ databases">
        <title>The complete genome of Nitratifractor salsuginis DSM 16511.</title>
        <authorList>
            <consortium name="US DOE Joint Genome Institute (JGI-PGF)"/>
            <person name="Lucas S."/>
            <person name="Copeland A."/>
            <person name="Lapidus A."/>
            <person name="Bruce D."/>
            <person name="Goodwin L."/>
            <person name="Pitluck S."/>
            <person name="Kyrpides N."/>
            <person name="Mavromatis K."/>
            <person name="Ivanova N."/>
            <person name="Mikhailova N."/>
            <person name="Zeytun A."/>
            <person name="Detter J.C."/>
            <person name="Tapia R."/>
            <person name="Han C."/>
            <person name="Land M."/>
            <person name="Hauser L."/>
            <person name="Markowitz V."/>
            <person name="Cheng J.-F."/>
            <person name="Hugenholtz P."/>
            <person name="Woyke T."/>
            <person name="Wu D."/>
            <person name="Tindall B."/>
            <person name="Schuetze A."/>
            <person name="Brambilla E."/>
            <person name="Klenk H.-P."/>
            <person name="Eisen J.A."/>
        </authorList>
    </citation>
    <scope>NUCLEOTIDE SEQUENCE [LARGE SCALE GENOMIC DNA]</scope>
    <source>
        <strain evidence="9">DSM 16511 / JCM 12458 / E9I37-1</strain>
    </source>
</reference>
<dbReference type="Proteomes" id="UP000008633">
    <property type="component" value="Chromosome"/>
</dbReference>
<keyword evidence="9" id="KW-1185">Reference proteome</keyword>
<dbReference type="HOGENOM" id="CLU_029243_2_1_7"/>
<evidence type="ECO:0000256" key="5">
    <source>
        <dbReference type="ARBA" id="ARBA00023136"/>
    </source>
</evidence>
<dbReference type="GO" id="GO:0015648">
    <property type="term" value="F:lipid-linked peptidoglycan transporter activity"/>
    <property type="evidence" value="ECO:0007669"/>
    <property type="project" value="TreeGrafter"/>
</dbReference>
<feature type="transmembrane region" description="Helical" evidence="7">
    <location>
        <begin position="50"/>
        <end position="68"/>
    </location>
</feature>
<evidence type="ECO:0000256" key="6">
    <source>
        <dbReference type="SAM" id="MobiDB-lite"/>
    </source>
</evidence>
<dbReference type="eggNOG" id="COG0772">
    <property type="taxonomic scope" value="Bacteria"/>
</dbReference>
<feature type="region of interest" description="Disordered" evidence="6">
    <location>
        <begin position="380"/>
        <end position="409"/>
    </location>
</feature>
<evidence type="ECO:0000313" key="8">
    <source>
        <dbReference type="EMBL" id="ADV46185.1"/>
    </source>
</evidence>
<evidence type="ECO:0000256" key="7">
    <source>
        <dbReference type="SAM" id="Phobius"/>
    </source>
</evidence>
<proteinExistence type="predicted"/>
<protein>
    <submittedName>
        <fullName evidence="8">Cell cycle protein</fullName>
    </submittedName>
</protein>
<dbReference type="RefSeq" id="WP_013553879.1">
    <property type="nucleotide sequence ID" value="NC_014935.1"/>
</dbReference>
<dbReference type="GO" id="GO:0051301">
    <property type="term" value="P:cell division"/>
    <property type="evidence" value="ECO:0007669"/>
    <property type="project" value="InterPro"/>
</dbReference>
<reference evidence="8 9" key="1">
    <citation type="journal article" date="2011" name="Stand. Genomic Sci.">
        <title>Complete genome sequence of Nitratifractor salsuginis type strain (E9I37-1).</title>
        <authorList>
            <person name="Anderson I."/>
            <person name="Sikorski J."/>
            <person name="Zeytun A."/>
            <person name="Nolan M."/>
            <person name="Lapidus A."/>
            <person name="Lucas S."/>
            <person name="Hammon N."/>
            <person name="Deshpande S."/>
            <person name="Cheng J.F."/>
            <person name="Tapia R."/>
            <person name="Han C."/>
            <person name="Goodwin L."/>
            <person name="Pitluck S."/>
            <person name="Liolios K."/>
            <person name="Pagani I."/>
            <person name="Ivanova N."/>
            <person name="Huntemann M."/>
            <person name="Mavromatis K."/>
            <person name="Ovchinikova G."/>
            <person name="Pati A."/>
            <person name="Chen A."/>
            <person name="Palaniappan K."/>
            <person name="Land M."/>
            <person name="Hauser L."/>
            <person name="Brambilla E.M."/>
            <person name="Ngatchou-Djao O.D."/>
            <person name="Rohde M."/>
            <person name="Tindall B.J."/>
            <person name="Goker M."/>
            <person name="Detter J.C."/>
            <person name="Woyke T."/>
            <person name="Bristow J."/>
            <person name="Eisen J.A."/>
            <person name="Markowitz V."/>
            <person name="Hugenholtz P."/>
            <person name="Klenk H.P."/>
            <person name="Kyrpides N.C."/>
        </authorList>
    </citation>
    <scope>NUCLEOTIDE SEQUENCE [LARGE SCALE GENOMIC DNA]</scope>
    <source>
        <strain evidence="9">DSM 16511 / JCM 12458 / E9I37-1</strain>
    </source>
</reference>
<dbReference type="KEGG" id="nsa:Nitsa_0925"/>
<feature type="transmembrane region" description="Helical" evidence="7">
    <location>
        <begin position="21"/>
        <end position="38"/>
    </location>
</feature>
<dbReference type="Pfam" id="PF01098">
    <property type="entry name" value="FTSW_RODA_SPOVE"/>
    <property type="match status" value="1"/>
</dbReference>
<dbReference type="PANTHER" id="PTHR30474:SF1">
    <property type="entry name" value="PEPTIDOGLYCAN GLYCOSYLTRANSFERASE MRDB"/>
    <property type="match status" value="1"/>
</dbReference>
<feature type="transmembrane region" description="Helical" evidence="7">
    <location>
        <begin position="118"/>
        <end position="134"/>
    </location>
</feature>
<dbReference type="InterPro" id="IPR001182">
    <property type="entry name" value="FtsW/RodA"/>
</dbReference>
<organism evidence="8 9">
    <name type="scientific">Nitratifractor salsuginis (strain DSM 16511 / JCM 12458 / E9I37-1)</name>
    <dbReference type="NCBI Taxonomy" id="749222"/>
    <lineage>
        <taxon>Bacteria</taxon>
        <taxon>Pseudomonadati</taxon>
        <taxon>Campylobacterota</taxon>
        <taxon>Epsilonproteobacteria</taxon>
        <taxon>Campylobacterales</taxon>
        <taxon>Sulfurovaceae</taxon>
        <taxon>Nitratifractor</taxon>
    </lineage>
</organism>
<dbReference type="EMBL" id="CP002452">
    <property type="protein sequence ID" value="ADV46185.1"/>
    <property type="molecule type" value="Genomic_DNA"/>
</dbReference>
<comment type="subcellular location">
    <subcellularLocation>
        <location evidence="1">Membrane</location>
        <topology evidence="1">Multi-pass membrane protein</topology>
    </subcellularLocation>
</comment>
<feature type="transmembrane region" description="Helical" evidence="7">
    <location>
        <begin position="346"/>
        <end position="366"/>
    </location>
</feature>
<keyword evidence="3" id="KW-0133">Cell shape</keyword>
<evidence type="ECO:0000256" key="2">
    <source>
        <dbReference type="ARBA" id="ARBA00022692"/>
    </source>
</evidence>
<sequence>MHLDWKEVSNYLKILPKNFDYLLILQIIPLLIISSILIKEINPALFTKQMIYYTVGAMAFLIAVFIPWERILWWFAPLSYLLNLLLLLAVDVAGKSILGARRWLPIPGTGMTVQPSEFIKISVLLMLAYLIYRNPPPKEGYGFKDFLKLSVIIIIPFLLIAKEPDLGTAMVLLLTGYGVLFLVGVRWRVWFTVLLLTALAAPVLYNHLHDYQKKRISDFLGKPSYHVRQALIAIGSGGLEGKPKEEATQTQLKFLPISSSDFIFAYLGERFGFKGMLTVITLYILLIVHLLYLSRIYEQNYLIKTVAGGIAFLIFIYMGVNIAMIIGMAPVVGVPLPMFSHGGTSFIIFAVLFGILINLIAFRRYFQYNADAKITMMGKGELQQPSPNLPRPIRERRRRKEGTSPSEGL</sequence>
<feature type="transmembrane region" description="Helical" evidence="7">
    <location>
        <begin position="167"/>
        <end position="184"/>
    </location>
</feature>
<dbReference type="GO" id="GO:0008360">
    <property type="term" value="P:regulation of cell shape"/>
    <property type="evidence" value="ECO:0007669"/>
    <property type="project" value="UniProtKB-KW"/>
</dbReference>
<feature type="transmembrane region" description="Helical" evidence="7">
    <location>
        <begin position="271"/>
        <end position="293"/>
    </location>
</feature>
<dbReference type="GO" id="GO:0032153">
    <property type="term" value="C:cell division site"/>
    <property type="evidence" value="ECO:0007669"/>
    <property type="project" value="TreeGrafter"/>
</dbReference>
<keyword evidence="5 7" id="KW-0472">Membrane</keyword>
<keyword evidence="2 7" id="KW-0812">Transmembrane</keyword>
<evidence type="ECO:0000256" key="3">
    <source>
        <dbReference type="ARBA" id="ARBA00022960"/>
    </source>
</evidence>
<feature type="transmembrane region" description="Helical" evidence="7">
    <location>
        <begin position="146"/>
        <end position="161"/>
    </location>
</feature>
<dbReference type="GO" id="GO:0005886">
    <property type="term" value="C:plasma membrane"/>
    <property type="evidence" value="ECO:0007669"/>
    <property type="project" value="TreeGrafter"/>
</dbReference>
<gene>
    <name evidence="8" type="ordered locus">Nitsa_0925</name>
</gene>
<evidence type="ECO:0000256" key="4">
    <source>
        <dbReference type="ARBA" id="ARBA00022989"/>
    </source>
</evidence>
<dbReference type="OrthoDB" id="9768187at2"/>
<evidence type="ECO:0000256" key="1">
    <source>
        <dbReference type="ARBA" id="ARBA00004141"/>
    </source>
</evidence>
<feature type="transmembrane region" description="Helical" evidence="7">
    <location>
        <begin position="305"/>
        <end position="326"/>
    </location>
</feature>
<keyword evidence="4 7" id="KW-1133">Transmembrane helix</keyword>
<dbReference type="STRING" id="749222.Nitsa_0925"/>
<name>E6X341_NITSE</name>
<dbReference type="AlphaFoldDB" id="E6X341"/>
<feature type="transmembrane region" description="Helical" evidence="7">
    <location>
        <begin position="189"/>
        <end position="208"/>
    </location>
</feature>
<accession>E6X341</accession>